<dbReference type="AlphaFoldDB" id="A0A1M5B771"/>
<accession>A0A1M5B771</accession>
<sequence>MKSKKVTISNGLKWILLVNTFSTGGFALILLLFGNFVGQLTGIENGLIIRFVGFGLLVFVSFTFWAAKQKQIPANMLLTFAAIDLIWVIDSAILISLLPLTVVGIIGIILVALLVAIFSIFEFYFYKVNQI</sequence>
<evidence type="ECO:0000313" key="2">
    <source>
        <dbReference type="EMBL" id="SHF38270.1"/>
    </source>
</evidence>
<dbReference type="STRING" id="112248.SAMN05444392_1197"/>
<feature type="transmembrane region" description="Helical" evidence="1">
    <location>
        <begin position="77"/>
        <end position="98"/>
    </location>
</feature>
<feature type="transmembrane region" description="Helical" evidence="1">
    <location>
        <begin position="104"/>
        <end position="126"/>
    </location>
</feature>
<keyword evidence="3" id="KW-1185">Reference proteome</keyword>
<feature type="transmembrane region" description="Helical" evidence="1">
    <location>
        <begin position="47"/>
        <end position="65"/>
    </location>
</feature>
<organism evidence="2 3">
    <name type="scientific">Seinonella peptonophila</name>
    <dbReference type="NCBI Taxonomy" id="112248"/>
    <lineage>
        <taxon>Bacteria</taxon>
        <taxon>Bacillati</taxon>
        <taxon>Bacillota</taxon>
        <taxon>Bacilli</taxon>
        <taxon>Bacillales</taxon>
        <taxon>Thermoactinomycetaceae</taxon>
        <taxon>Seinonella</taxon>
    </lineage>
</organism>
<name>A0A1M5B771_9BACL</name>
<proteinExistence type="predicted"/>
<keyword evidence="1" id="KW-0812">Transmembrane</keyword>
<keyword evidence="1" id="KW-1133">Transmembrane helix</keyword>
<reference evidence="2 3" key="1">
    <citation type="submission" date="2016-11" db="EMBL/GenBank/DDBJ databases">
        <authorList>
            <person name="Jaros S."/>
            <person name="Januszkiewicz K."/>
            <person name="Wedrychowicz H."/>
        </authorList>
    </citation>
    <scope>NUCLEOTIDE SEQUENCE [LARGE SCALE GENOMIC DNA]</scope>
    <source>
        <strain evidence="2 3">DSM 44666</strain>
    </source>
</reference>
<keyword evidence="1" id="KW-0472">Membrane</keyword>
<evidence type="ECO:0000313" key="3">
    <source>
        <dbReference type="Proteomes" id="UP000184476"/>
    </source>
</evidence>
<dbReference type="OrthoDB" id="9902058at2"/>
<dbReference type="RefSeq" id="WP_073158087.1">
    <property type="nucleotide sequence ID" value="NZ_FQVL01000019.1"/>
</dbReference>
<evidence type="ECO:0000256" key="1">
    <source>
        <dbReference type="SAM" id="Phobius"/>
    </source>
</evidence>
<gene>
    <name evidence="2" type="ORF">SAMN05444392_1197</name>
</gene>
<feature type="transmembrane region" description="Helical" evidence="1">
    <location>
        <begin position="12"/>
        <end position="35"/>
    </location>
</feature>
<dbReference type="Proteomes" id="UP000184476">
    <property type="component" value="Unassembled WGS sequence"/>
</dbReference>
<dbReference type="EMBL" id="FQVL01000019">
    <property type="protein sequence ID" value="SHF38270.1"/>
    <property type="molecule type" value="Genomic_DNA"/>
</dbReference>
<protein>
    <submittedName>
        <fullName evidence="2">Uncharacterized protein</fullName>
    </submittedName>
</protein>